<dbReference type="Proteomes" id="UP001156856">
    <property type="component" value="Unassembled WGS sequence"/>
</dbReference>
<keyword evidence="7 10" id="KW-0460">Magnesium</keyword>
<feature type="binding site" evidence="11">
    <location>
        <position position="280"/>
    </location>
    <ligand>
        <name>Mg(2+)</name>
        <dbReference type="ChEBI" id="CHEBI:18420"/>
    </ligand>
</feature>
<organism evidence="12 14">
    <name type="scientific">Methylobacterium oxalidis</name>
    <dbReference type="NCBI Taxonomy" id="944322"/>
    <lineage>
        <taxon>Bacteria</taxon>
        <taxon>Pseudomonadati</taxon>
        <taxon>Pseudomonadota</taxon>
        <taxon>Alphaproteobacteria</taxon>
        <taxon>Hyphomicrobiales</taxon>
        <taxon>Methylobacteriaceae</taxon>
        <taxon>Methylobacterium</taxon>
    </lineage>
</organism>
<feature type="binding site" evidence="11">
    <location>
        <position position="284"/>
    </location>
    <ligand>
        <name>Mg(2+)</name>
        <dbReference type="ChEBI" id="CHEBI:18420"/>
    </ligand>
</feature>
<dbReference type="EMBL" id="BJZU01000106">
    <property type="protein sequence ID" value="GEP06573.1"/>
    <property type="molecule type" value="Genomic_DNA"/>
</dbReference>
<keyword evidence="4 10" id="KW-0808">Transferase</keyword>
<name>A0A512J9E0_9HYPH</name>
<comment type="catalytic activity">
    <reaction evidence="9 10">
        <text>L-threonyl-[protein] + FAD = FMN-L-threonyl-[protein] + AMP + H(+)</text>
        <dbReference type="Rhea" id="RHEA:36847"/>
        <dbReference type="Rhea" id="RHEA-COMP:11060"/>
        <dbReference type="Rhea" id="RHEA-COMP:11061"/>
        <dbReference type="ChEBI" id="CHEBI:15378"/>
        <dbReference type="ChEBI" id="CHEBI:30013"/>
        <dbReference type="ChEBI" id="CHEBI:57692"/>
        <dbReference type="ChEBI" id="CHEBI:74257"/>
        <dbReference type="ChEBI" id="CHEBI:456215"/>
        <dbReference type="EC" id="2.7.1.180"/>
    </reaction>
</comment>
<keyword evidence="6 10" id="KW-0274">FAD</keyword>
<evidence type="ECO:0000256" key="1">
    <source>
        <dbReference type="ARBA" id="ARBA00011955"/>
    </source>
</evidence>
<reference evidence="13" key="4">
    <citation type="submission" date="2023-01" db="EMBL/GenBank/DDBJ databases">
        <title>Draft genome sequence of Methylobacterium oxalidis strain NBRC 107715.</title>
        <authorList>
            <person name="Sun Q."/>
            <person name="Mori K."/>
        </authorList>
    </citation>
    <scope>NUCLEOTIDE SEQUENCE</scope>
    <source>
        <strain evidence="13">NBRC 107715</strain>
    </source>
</reference>
<dbReference type="Gene3D" id="3.10.520.10">
    <property type="entry name" value="ApbE-like domains"/>
    <property type="match status" value="1"/>
</dbReference>
<reference evidence="15" key="2">
    <citation type="journal article" date="2019" name="Int. J. Syst. Evol. Microbiol.">
        <title>The Global Catalogue of Microorganisms (GCM) 10K type strain sequencing project: providing services to taxonomists for standard genome sequencing and annotation.</title>
        <authorList>
            <consortium name="The Broad Institute Genomics Platform"/>
            <consortium name="The Broad Institute Genome Sequencing Center for Infectious Disease"/>
            <person name="Wu L."/>
            <person name="Ma J."/>
        </authorList>
    </citation>
    <scope>NUCLEOTIDE SEQUENCE [LARGE SCALE GENOMIC DNA]</scope>
    <source>
        <strain evidence="15">NBRC 107715</strain>
    </source>
</reference>
<comment type="cofactor">
    <cofactor evidence="11">
        <name>Mg(2+)</name>
        <dbReference type="ChEBI" id="CHEBI:18420"/>
    </cofactor>
    <cofactor evidence="11">
        <name>Mn(2+)</name>
        <dbReference type="ChEBI" id="CHEBI:29035"/>
    </cofactor>
    <text evidence="11">Magnesium. Can also use manganese.</text>
</comment>
<keyword evidence="5 10" id="KW-0479">Metal-binding</keyword>
<feature type="binding site" evidence="11">
    <location>
        <position position="170"/>
    </location>
    <ligand>
        <name>Mg(2+)</name>
        <dbReference type="ChEBI" id="CHEBI:18420"/>
    </ligand>
</feature>
<gene>
    <name evidence="12" type="primary">apbE</name>
    <name evidence="13" type="ORF">GCM10007888_56380</name>
    <name evidence="12" type="ORF">MOX02_46110</name>
</gene>
<dbReference type="Pfam" id="PF02424">
    <property type="entry name" value="ApbE"/>
    <property type="match status" value="1"/>
</dbReference>
<dbReference type="EC" id="2.7.1.180" evidence="1 10"/>
<comment type="caution">
    <text evidence="12">The sequence shown here is derived from an EMBL/GenBank/DDBJ whole genome shotgun (WGS) entry which is preliminary data.</text>
</comment>
<evidence type="ECO:0000256" key="8">
    <source>
        <dbReference type="ARBA" id="ARBA00031306"/>
    </source>
</evidence>
<evidence type="ECO:0000256" key="7">
    <source>
        <dbReference type="ARBA" id="ARBA00022842"/>
    </source>
</evidence>
<proteinExistence type="inferred from homology"/>
<evidence type="ECO:0000313" key="14">
    <source>
        <dbReference type="Proteomes" id="UP000321960"/>
    </source>
</evidence>
<evidence type="ECO:0000256" key="9">
    <source>
        <dbReference type="ARBA" id="ARBA00048540"/>
    </source>
</evidence>
<reference evidence="13" key="1">
    <citation type="journal article" date="2014" name="Int. J. Syst. Evol. Microbiol.">
        <title>Complete genome of a new Firmicutes species belonging to the dominant human colonic microbiota ('Ruminococcus bicirculans') reveals two chromosomes and a selective capacity to utilize plant glucans.</title>
        <authorList>
            <consortium name="NISC Comparative Sequencing Program"/>
            <person name="Wegmann U."/>
            <person name="Louis P."/>
            <person name="Goesmann A."/>
            <person name="Henrissat B."/>
            <person name="Duncan S.H."/>
            <person name="Flint H.J."/>
        </authorList>
    </citation>
    <scope>NUCLEOTIDE SEQUENCE</scope>
    <source>
        <strain evidence="13">NBRC 107715</strain>
    </source>
</reference>
<dbReference type="GO" id="GO:0046872">
    <property type="term" value="F:metal ion binding"/>
    <property type="evidence" value="ECO:0007669"/>
    <property type="project" value="UniProtKB-UniRule"/>
</dbReference>
<dbReference type="Proteomes" id="UP000321960">
    <property type="component" value="Unassembled WGS sequence"/>
</dbReference>
<evidence type="ECO:0000256" key="2">
    <source>
        <dbReference type="ARBA" id="ARBA00016337"/>
    </source>
</evidence>
<dbReference type="GO" id="GO:0016740">
    <property type="term" value="F:transferase activity"/>
    <property type="evidence" value="ECO:0007669"/>
    <property type="project" value="UniProtKB-UniRule"/>
</dbReference>
<dbReference type="PANTHER" id="PTHR30040:SF2">
    <property type="entry name" value="FAD:PROTEIN FMN TRANSFERASE"/>
    <property type="match status" value="1"/>
</dbReference>
<keyword evidence="3 10" id="KW-0285">Flavoprotein</keyword>
<evidence type="ECO:0000256" key="3">
    <source>
        <dbReference type="ARBA" id="ARBA00022630"/>
    </source>
</evidence>
<evidence type="ECO:0000256" key="5">
    <source>
        <dbReference type="ARBA" id="ARBA00022723"/>
    </source>
</evidence>
<dbReference type="PIRSF" id="PIRSF006268">
    <property type="entry name" value="ApbE"/>
    <property type="match status" value="1"/>
</dbReference>
<evidence type="ECO:0000313" key="12">
    <source>
        <dbReference type="EMBL" id="GEP06573.1"/>
    </source>
</evidence>
<dbReference type="AlphaFoldDB" id="A0A512J9E0"/>
<sequence>MRRVLIPATVAPIGPDGAPAGPVEWLEGRTMGTTWTVRLAGGRGHGETLRPVIEAELDRLVAELSHWEPASALCRFNRAEAGSRNVLPEALFTVLAAACAIAEDSGGALDPTLGALVDLWGFGPPGPVREPPSPEAVSAARARTGHGRLALDPETRSAFQPGGLRLDLSAIAKGYAVDRISDLLAARGLGHHLVEIGGELRGRGLKPSREPWWVALEGEAGAQTVVAVHDLAVATSGEYRRFFEHGGRRFGHSLDPGSGLPVAGRLVAASVLHPSCMMADGLATALMALGPEAGPAFAAECGIAARFLTRDGGRLVESFSRAAAAMLA</sequence>
<dbReference type="PANTHER" id="PTHR30040">
    <property type="entry name" value="THIAMINE BIOSYNTHESIS LIPOPROTEIN APBE"/>
    <property type="match status" value="1"/>
</dbReference>
<dbReference type="InterPro" id="IPR024932">
    <property type="entry name" value="ApbE"/>
</dbReference>
<evidence type="ECO:0000313" key="15">
    <source>
        <dbReference type="Proteomes" id="UP001156856"/>
    </source>
</evidence>
<evidence type="ECO:0000256" key="11">
    <source>
        <dbReference type="PIRSR" id="PIRSR006268-2"/>
    </source>
</evidence>
<dbReference type="EMBL" id="BSPK01000111">
    <property type="protein sequence ID" value="GLS67255.1"/>
    <property type="molecule type" value="Genomic_DNA"/>
</dbReference>
<evidence type="ECO:0000256" key="10">
    <source>
        <dbReference type="PIRNR" id="PIRNR006268"/>
    </source>
</evidence>
<reference evidence="12 14" key="3">
    <citation type="submission" date="2019-07" db="EMBL/GenBank/DDBJ databases">
        <title>Whole genome shotgun sequence of Methylobacterium oxalidis NBRC 107715.</title>
        <authorList>
            <person name="Hosoyama A."/>
            <person name="Uohara A."/>
            <person name="Ohji S."/>
            <person name="Ichikawa N."/>
        </authorList>
    </citation>
    <scope>NUCLEOTIDE SEQUENCE [LARGE SCALE GENOMIC DNA]</scope>
    <source>
        <strain evidence="12 14">NBRC 107715</strain>
    </source>
</reference>
<comment type="similarity">
    <text evidence="10">Belongs to the ApbE family.</text>
</comment>
<accession>A0A512J9E0</accession>
<dbReference type="SUPFAM" id="SSF143631">
    <property type="entry name" value="ApbE-like"/>
    <property type="match status" value="1"/>
</dbReference>
<evidence type="ECO:0000313" key="13">
    <source>
        <dbReference type="EMBL" id="GLS67255.1"/>
    </source>
</evidence>
<protein>
    <recommendedName>
        <fullName evidence="2 10">FAD:protein FMN transferase</fullName>
        <ecNumber evidence="1 10">2.7.1.180</ecNumber>
    </recommendedName>
    <alternativeName>
        <fullName evidence="8 10">Flavin transferase</fullName>
    </alternativeName>
</protein>
<dbReference type="RefSeq" id="WP_147028107.1">
    <property type="nucleotide sequence ID" value="NZ_BJZU01000106.1"/>
</dbReference>
<dbReference type="InterPro" id="IPR003374">
    <property type="entry name" value="ApbE-like_sf"/>
</dbReference>
<dbReference type="OrthoDB" id="9778595at2"/>
<keyword evidence="15" id="KW-1185">Reference proteome</keyword>
<evidence type="ECO:0000256" key="6">
    <source>
        <dbReference type="ARBA" id="ARBA00022827"/>
    </source>
</evidence>
<evidence type="ECO:0000256" key="4">
    <source>
        <dbReference type="ARBA" id="ARBA00022679"/>
    </source>
</evidence>